<gene>
    <name evidence="1" type="ORF">KK488_21015</name>
</gene>
<evidence type="ECO:0000313" key="2">
    <source>
        <dbReference type="Proteomes" id="UP001138757"/>
    </source>
</evidence>
<organism evidence="1 2">
    <name type="scientific">Sphingobium nicotianae</name>
    <dbReference type="NCBI Taxonomy" id="2782607"/>
    <lineage>
        <taxon>Bacteria</taxon>
        <taxon>Pseudomonadati</taxon>
        <taxon>Pseudomonadota</taxon>
        <taxon>Alphaproteobacteria</taxon>
        <taxon>Sphingomonadales</taxon>
        <taxon>Sphingomonadaceae</taxon>
        <taxon>Sphingobium</taxon>
    </lineage>
</organism>
<name>A0A9X1DGF4_9SPHN</name>
<comment type="caution">
    <text evidence="1">The sequence shown here is derived from an EMBL/GenBank/DDBJ whole genome shotgun (WGS) entry which is preliminary data.</text>
</comment>
<reference evidence="1" key="1">
    <citation type="submission" date="2021-05" db="EMBL/GenBank/DDBJ databases">
        <title>Genome of Sphingobium sp. strain.</title>
        <authorList>
            <person name="Fan R."/>
        </authorList>
    </citation>
    <scope>NUCLEOTIDE SEQUENCE</scope>
    <source>
        <strain evidence="1">H33</strain>
    </source>
</reference>
<protein>
    <submittedName>
        <fullName evidence="1">Uncharacterized protein</fullName>
    </submittedName>
</protein>
<keyword evidence="2" id="KW-1185">Reference proteome</keyword>
<proteinExistence type="predicted"/>
<evidence type="ECO:0000313" key="1">
    <source>
        <dbReference type="EMBL" id="MBT2189441.1"/>
    </source>
</evidence>
<sequence length="304" mass="33484">MMGRIAFPFLTLDQTTISPAPWVLLEDGVETPIADAWLPDWDPARDLRLRRLVTTDLDRAADQLSMAVDDGALELVVRIGTGIGNMPRRIIATSRLPLTRLEPTIVVDELVSGRSLSQRLLVDTLVLLRRPRDGSPLSPGRVGSKLWSDQLDLRLEGEEPRFPMEAVSFLSRFAGRPEAYAPWLLHWTPGNLHRDFGGSVRLYLNSDRADVTDRLLAGDRATTQVVLADVMTQIISASLRQSDFERIAVEADPCSIAGRAAHWIGLAFPDQDIAAVRSMIDLRPSTFHAGILAAADIVSLDHSA</sequence>
<dbReference type="EMBL" id="JAHGAW010000019">
    <property type="protein sequence ID" value="MBT2189441.1"/>
    <property type="molecule type" value="Genomic_DNA"/>
</dbReference>
<dbReference type="Proteomes" id="UP001138757">
    <property type="component" value="Unassembled WGS sequence"/>
</dbReference>
<accession>A0A9X1DGF4</accession>
<dbReference type="AlphaFoldDB" id="A0A9X1DGF4"/>
<dbReference type="RefSeq" id="WP_214625700.1">
    <property type="nucleotide sequence ID" value="NZ_JAHGAW010000019.1"/>
</dbReference>